<proteinExistence type="predicted"/>
<protein>
    <submittedName>
        <fullName evidence="1">Uncharacterized protein</fullName>
    </submittedName>
</protein>
<keyword evidence="2" id="KW-1185">Reference proteome</keyword>
<dbReference type="EMBL" id="JAGTPG010000001">
    <property type="protein sequence ID" value="MBR8638647.1"/>
    <property type="molecule type" value="Genomic_DNA"/>
</dbReference>
<organism evidence="1 2">
    <name type="scientific">Streptomyces tuirus</name>
    <dbReference type="NCBI Taxonomy" id="68278"/>
    <lineage>
        <taxon>Bacteria</taxon>
        <taxon>Bacillati</taxon>
        <taxon>Actinomycetota</taxon>
        <taxon>Actinomycetes</taxon>
        <taxon>Kitasatosporales</taxon>
        <taxon>Streptomycetaceae</taxon>
        <taxon>Streptomyces</taxon>
    </lineage>
</organism>
<dbReference type="AlphaFoldDB" id="A0A941FEP5"/>
<name>A0A941FEP5_9ACTN</name>
<reference evidence="1 2" key="1">
    <citation type="submission" date="2021-04" db="EMBL/GenBank/DDBJ databases">
        <title>Characterization of the biosynthetic gene cluster of new lipopeptides with antitumor activity in the genome of the marine Streptomyces PHM034.</title>
        <authorList>
            <person name="Ceniceros A."/>
            <person name="Canedo L."/>
            <person name="Mendez C."/>
            <person name="Olano C."/>
            <person name="Schleissner C."/>
            <person name="Cuevas C."/>
            <person name="De La Calle F."/>
            <person name="Salas J.A."/>
        </authorList>
    </citation>
    <scope>NUCLEOTIDE SEQUENCE [LARGE SCALE GENOMIC DNA]</scope>
    <source>
        <strain evidence="1 2">PHM034</strain>
    </source>
</reference>
<gene>
    <name evidence="1" type="ORF">KEF29_03370</name>
</gene>
<sequence length="183" mass="20177">MDIAQVETAVINRSEVVIARGPLAGYKGRVTGYGFAYDMLRIYLTDDNGDIFDKVSVYRSQVDLAVTETEVAAEPAREEAELTTEPVHVIAHRINTRIAPQRRNRLGKVTAFVQPCGTLRIAARNCSAAEIVITEAIKSLGLKEATCGIDRFQVRFRDGEVLTYPLGYQLNTKGLCPRTGAFI</sequence>
<dbReference type="Proteomes" id="UP000682308">
    <property type="component" value="Unassembled WGS sequence"/>
</dbReference>
<evidence type="ECO:0000313" key="2">
    <source>
        <dbReference type="Proteomes" id="UP000682308"/>
    </source>
</evidence>
<comment type="caution">
    <text evidence="1">The sequence shown here is derived from an EMBL/GenBank/DDBJ whole genome shotgun (WGS) entry which is preliminary data.</text>
</comment>
<evidence type="ECO:0000313" key="1">
    <source>
        <dbReference type="EMBL" id="MBR8638647.1"/>
    </source>
</evidence>
<accession>A0A941FEP5</accession>